<evidence type="ECO:0000256" key="4">
    <source>
        <dbReference type="ARBA" id="ARBA00023157"/>
    </source>
</evidence>
<accession>A0A2U2BAN8</accession>
<keyword evidence="9" id="KW-1185">Reference proteome</keyword>
<name>A0A2U2BAN8_9BACT</name>
<evidence type="ECO:0000259" key="7">
    <source>
        <dbReference type="Pfam" id="PF13462"/>
    </source>
</evidence>
<comment type="similarity">
    <text evidence="1">Belongs to the thioredoxin family. DsbA subfamily.</text>
</comment>
<feature type="transmembrane region" description="Helical" evidence="6">
    <location>
        <begin position="12"/>
        <end position="32"/>
    </location>
</feature>
<evidence type="ECO:0000256" key="3">
    <source>
        <dbReference type="ARBA" id="ARBA00023002"/>
    </source>
</evidence>
<gene>
    <name evidence="8" type="ORF">DDZ16_07185</name>
</gene>
<proteinExistence type="inferred from homology"/>
<keyword evidence="6" id="KW-0472">Membrane</keyword>
<reference evidence="8 9" key="1">
    <citation type="submission" date="2018-05" db="EMBL/GenBank/DDBJ databases">
        <title>Marinilabilia rubrum sp. nov., isolated from saltern sediment.</title>
        <authorList>
            <person name="Zhang R."/>
        </authorList>
    </citation>
    <scope>NUCLEOTIDE SEQUENCE [LARGE SCALE GENOMIC DNA]</scope>
    <source>
        <strain evidence="8 9">WTE16</strain>
    </source>
</reference>
<dbReference type="InterPro" id="IPR012336">
    <property type="entry name" value="Thioredoxin-like_fold"/>
</dbReference>
<keyword evidence="5" id="KW-0676">Redox-active center</keyword>
<dbReference type="Pfam" id="PF13462">
    <property type="entry name" value="Thioredoxin_4"/>
    <property type="match status" value="1"/>
</dbReference>
<comment type="caution">
    <text evidence="8">The sequence shown here is derived from an EMBL/GenBank/DDBJ whole genome shotgun (WGS) entry which is preliminary data.</text>
</comment>
<evidence type="ECO:0000313" key="9">
    <source>
        <dbReference type="Proteomes" id="UP000244956"/>
    </source>
</evidence>
<keyword evidence="6" id="KW-1133">Transmembrane helix</keyword>
<dbReference type="AlphaFoldDB" id="A0A2U2BAN8"/>
<evidence type="ECO:0000313" key="8">
    <source>
        <dbReference type="EMBL" id="PWE00134.1"/>
    </source>
</evidence>
<sequence length="220" mass="25386">MTPKMNRILQATSLVVSAIIFVLIIIKLVNYYSDKNNSERPLEKPLTESENDIVWGSPDASLTMYMFSSYKCKFCSLFFTEVFPEINEKYIDTGTLKVVLKPVNLREDENMMKAIQASVCVNKFGKFEKFHELLITNPNVVKTEDFQVLLDDFIAANPDIAQCLLENNDYEYIRKNNKEFSANNFSGTPTFVIEGKIYSGFRNFEQFEDIFQNETSDATY</sequence>
<keyword evidence="3" id="KW-0560">Oxidoreductase</keyword>
<dbReference type="Proteomes" id="UP000244956">
    <property type="component" value="Unassembled WGS sequence"/>
</dbReference>
<dbReference type="PANTHER" id="PTHR13887:SF14">
    <property type="entry name" value="DISULFIDE BOND FORMATION PROTEIN D"/>
    <property type="match status" value="1"/>
</dbReference>
<dbReference type="EMBL" id="QEWP01000004">
    <property type="protein sequence ID" value="PWE00134.1"/>
    <property type="molecule type" value="Genomic_DNA"/>
</dbReference>
<evidence type="ECO:0000256" key="5">
    <source>
        <dbReference type="ARBA" id="ARBA00023284"/>
    </source>
</evidence>
<evidence type="ECO:0000256" key="1">
    <source>
        <dbReference type="ARBA" id="ARBA00005791"/>
    </source>
</evidence>
<dbReference type="Gene3D" id="3.40.30.10">
    <property type="entry name" value="Glutaredoxin"/>
    <property type="match status" value="1"/>
</dbReference>
<evidence type="ECO:0000256" key="6">
    <source>
        <dbReference type="SAM" id="Phobius"/>
    </source>
</evidence>
<keyword evidence="2" id="KW-0732">Signal</keyword>
<dbReference type="PANTHER" id="PTHR13887">
    <property type="entry name" value="GLUTATHIONE S-TRANSFERASE KAPPA"/>
    <property type="match status" value="1"/>
</dbReference>
<keyword evidence="6" id="KW-0812">Transmembrane</keyword>
<dbReference type="InterPro" id="IPR036249">
    <property type="entry name" value="Thioredoxin-like_sf"/>
</dbReference>
<protein>
    <recommendedName>
        <fullName evidence="7">Thioredoxin-like fold domain-containing protein</fullName>
    </recommendedName>
</protein>
<dbReference type="GO" id="GO:0016491">
    <property type="term" value="F:oxidoreductase activity"/>
    <property type="evidence" value="ECO:0007669"/>
    <property type="project" value="UniProtKB-KW"/>
</dbReference>
<keyword evidence="4" id="KW-1015">Disulfide bond</keyword>
<dbReference type="SUPFAM" id="SSF52833">
    <property type="entry name" value="Thioredoxin-like"/>
    <property type="match status" value="1"/>
</dbReference>
<feature type="domain" description="Thioredoxin-like fold" evidence="7">
    <location>
        <begin position="49"/>
        <end position="210"/>
    </location>
</feature>
<evidence type="ECO:0000256" key="2">
    <source>
        <dbReference type="ARBA" id="ARBA00022729"/>
    </source>
</evidence>
<organism evidence="8 9">
    <name type="scientific">Marinilabilia rubra</name>
    <dbReference type="NCBI Taxonomy" id="2162893"/>
    <lineage>
        <taxon>Bacteria</taxon>
        <taxon>Pseudomonadati</taxon>
        <taxon>Bacteroidota</taxon>
        <taxon>Bacteroidia</taxon>
        <taxon>Marinilabiliales</taxon>
        <taxon>Marinilabiliaceae</taxon>
        <taxon>Marinilabilia</taxon>
    </lineage>
</organism>